<name>A0A0A3A5W1_9PAST</name>
<dbReference type="EMBL" id="JPJQ01000011">
    <property type="protein sequence ID" value="KGQ63117.1"/>
    <property type="molecule type" value="Genomic_DNA"/>
</dbReference>
<comment type="caution">
    <text evidence="2">The sequence shown here is derived from an EMBL/GenBank/DDBJ whole genome shotgun (WGS) entry which is preliminary data.</text>
</comment>
<dbReference type="AlphaFoldDB" id="A0A0A3A5W1"/>
<keyword evidence="1" id="KW-0472">Membrane</keyword>
<protein>
    <submittedName>
        <fullName evidence="2">Uncharacterized protein</fullName>
    </submittedName>
</protein>
<feature type="transmembrane region" description="Helical" evidence="1">
    <location>
        <begin position="5"/>
        <end position="24"/>
    </location>
</feature>
<evidence type="ECO:0000256" key="1">
    <source>
        <dbReference type="SAM" id="Phobius"/>
    </source>
</evidence>
<sequence length="61" mass="7357">MKLFIYIFCIIYIGLISEDIYIYLFDKYTYHVMGDINFFEPIPTTIIASIIGYFIEIIFRK</sequence>
<reference evidence="2 3" key="1">
    <citation type="submission" date="2014-07" db="EMBL/GenBank/DDBJ databases">
        <title>Chaperone-usher fimbriae in a diverse selection of Gallibacterium genomes.</title>
        <authorList>
            <person name="Kudirkiene E."/>
            <person name="Bager R.J."/>
            <person name="Johnson T.J."/>
            <person name="Bojesen A.M."/>
        </authorList>
    </citation>
    <scope>NUCLEOTIDE SEQUENCE [LARGE SCALE GENOMIC DNA]</scope>
    <source>
        <strain evidence="2 3">4895</strain>
    </source>
</reference>
<evidence type="ECO:0000313" key="3">
    <source>
        <dbReference type="Proteomes" id="UP000030554"/>
    </source>
</evidence>
<accession>A0A0A3A5W1</accession>
<dbReference type="Proteomes" id="UP000030554">
    <property type="component" value="Unassembled WGS sequence"/>
</dbReference>
<feature type="transmembrane region" description="Helical" evidence="1">
    <location>
        <begin position="36"/>
        <end position="59"/>
    </location>
</feature>
<organism evidence="2 3">
    <name type="scientific">Gallibacterium anatis 4895</name>
    <dbReference type="NCBI Taxonomy" id="1396510"/>
    <lineage>
        <taxon>Bacteria</taxon>
        <taxon>Pseudomonadati</taxon>
        <taxon>Pseudomonadota</taxon>
        <taxon>Gammaproteobacteria</taxon>
        <taxon>Pasteurellales</taxon>
        <taxon>Pasteurellaceae</taxon>
        <taxon>Gallibacterium</taxon>
    </lineage>
</organism>
<keyword evidence="1" id="KW-0812">Transmembrane</keyword>
<proteinExistence type="predicted"/>
<gene>
    <name evidence="2" type="ORF">IO48_02680</name>
</gene>
<evidence type="ECO:0000313" key="2">
    <source>
        <dbReference type="EMBL" id="KGQ63117.1"/>
    </source>
</evidence>
<keyword evidence="1" id="KW-1133">Transmembrane helix</keyword>